<sequence length="342" mass="36975">MVTLSGIVVASMVVGPDKVNALISPKVGTVEDGGGGFWSVCMQCALMVGWCSRLVGGQFSEATRLDDEIILSKTITISYTYRSSPCRPTNVWKQPNNPNQENLHPVGLTGLRCSCSPTVTPWSSARSSGASTPTRSPAPAMMKLGYSRFLLSGYIFLSLLGIWVVATAVVPAGHRPGCPAKCGDVDIPFPFGIGEQCALHNGFKLNCTTVEGVKKPLWSPQKKRRSLSGGMFEVAKISLANGKATMNSKGISWQCYFPANRTMMYRNARLNLTETPFWISEVDNTVVVIGCNTLAYMISSSIVYLCFASLYAFVLATDSTRWTSVAPFLTFSSEKALLVSSK</sequence>
<name>M7YEQ9_TRIUA</name>
<evidence type="ECO:0000259" key="3">
    <source>
        <dbReference type="Pfam" id="PF13947"/>
    </source>
</evidence>
<accession>M7YEQ9</accession>
<evidence type="ECO:0000256" key="2">
    <source>
        <dbReference type="ARBA" id="ARBA00022729"/>
    </source>
</evidence>
<feature type="domain" description="Wall-associated receptor kinase galacturonan-binding" evidence="3">
    <location>
        <begin position="178"/>
        <end position="245"/>
    </location>
</feature>
<gene>
    <name evidence="4" type="ORF">TRIUR3_05960</name>
</gene>
<dbReference type="eggNOG" id="ENOG502QQPF">
    <property type="taxonomic scope" value="Eukaryota"/>
</dbReference>
<organism evidence="4">
    <name type="scientific">Triticum urartu</name>
    <name type="common">Red wild einkorn</name>
    <name type="synonym">Crithodium urartu</name>
    <dbReference type="NCBI Taxonomy" id="4572"/>
    <lineage>
        <taxon>Eukaryota</taxon>
        <taxon>Viridiplantae</taxon>
        <taxon>Streptophyta</taxon>
        <taxon>Embryophyta</taxon>
        <taxon>Tracheophyta</taxon>
        <taxon>Spermatophyta</taxon>
        <taxon>Magnoliopsida</taxon>
        <taxon>Liliopsida</taxon>
        <taxon>Poales</taxon>
        <taxon>Poaceae</taxon>
        <taxon>BOP clade</taxon>
        <taxon>Pooideae</taxon>
        <taxon>Triticodae</taxon>
        <taxon>Triticeae</taxon>
        <taxon>Triticinae</taxon>
        <taxon>Triticum</taxon>
    </lineage>
</organism>
<proteinExistence type="predicted"/>
<dbReference type="InterPro" id="IPR025287">
    <property type="entry name" value="WAK_GUB"/>
</dbReference>
<dbReference type="EMBL" id="KD284751">
    <property type="protein sequence ID" value="EMS45592.1"/>
    <property type="molecule type" value="Genomic_DNA"/>
</dbReference>
<reference evidence="4" key="1">
    <citation type="journal article" date="2013" name="Nature">
        <title>Draft genome of the wheat A-genome progenitor Triticum urartu.</title>
        <authorList>
            <person name="Ling H.Q."/>
            <person name="Zhao S."/>
            <person name="Liu D."/>
            <person name="Wang J."/>
            <person name="Sun H."/>
            <person name="Zhang C."/>
            <person name="Fan H."/>
            <person name="Li D."/>
            <person name="Dong L."/>
            <person name="Tao Y."/>
            <person name="Gao C."/>
            <person name="Wu H."/>
            <person name="Li Y."/>
            <person name="Cui Y."/>
            <person name="Guo X."/>
            <person name="Zheng S."/>
            <person name="Wang B."/>
            <person name="Yu K."/>
            <person name="Liang Q."/>
            <person name="Yang W."/>
            <person name="Lou X."/>
            <person name="Chen J."/>
            <person name="Feng M."/>
            <person name="Jian J."/>
            <person name="Zhang X."/>
            <person name="Luo G."/>
            <person name="Jiang Y."/>
            <person name="Liu J."/>
            <person name="Wang Z."/>
            <person name="Sha Y."/>
            <person name="Zhang B."/>
            <person name="Wu H."/>
            <person name="Tang D."/>
            <person name="Shen Q."/>
            <person name="Xue P."/>
            <person name="Zou S."/>
            <person name="Wang X."/>
            <person name="Liu X."/>
            <person name="Wang F."/>
            <person name="Yang Y."/>
            <person name="An X."/>
            <person name="Dong Z."/>
            <person name="Zhang K."/>
            <person name="Zhang X."/>
            <person name="Luo M.C."/>
            <person name="Dvorak J."/>
            <person name="Tong Y."/>
            <person name="Wang J."/>
            <person name="Yang H."/>
            <person name="Li Z."/>
            <person name="Wang D."/>
            <person name="Zhang A."/>
            <person name="Wang J."/>
        </authorList>
    </citation>
    <scope>NUCLEOTIDE SEQUENCE</scope>
</reference>
<comment type="subcellular location">
    <subcellularLocation>
        <location evidence="1">Membrane</location>
        <topology evidence="1">Single-pass membrane protein</topology>
    </subcellularLocation>
</comment>
<evidence type="ECO:0000256" key="1">
    <source>
        <dbReference type="ARBA" id="ARBA00004167"/>
    </source>
</evidence>
<dbReference type="STRING" id="4572.M7YEQ9"/>
<evidence type="ECO:0000313" key="4">
    <source>
        <dbReference type="EMBL" id="EMS45592.1"/>
    </source>
</evidence>
<keyword evidence="2" id="KW-0732">Signal</keyword>
<dbReference type="Pfam" id="PF13947">
    <property type="entry name" value="GUB_WAK_bind"/>
    <property type="match status" value="1"/>
</dbReference>
<dbReference type="GO" id="GO:0030247">
    <property type="term" value="F:polysaccharide binding"/>
    <property type="evidence" value="ECO:0007669"/>
    <property type="project" value="InterPro"/>
</dbReference>
<protein>
    <recommendedName>
        <fullName evidence="3">Wall-associated receptor kinase galacturonan-binding domain-containing protein</fullName>
    </recommendedName>
</protein>
<dbReference type="AlphaFoldDB" id="M7YEQ9"/>
<dbReference type="GO" id="GO:0016020">
    <property type="term" value="C:membrane"/>
    <property type="evidence" value="ECO:0007669"/>
    <property type="project" value="UniProtKB-SubCell"/>
</dbReference>
<dbReference type="PANTHER" id="PTHR33491">
    <property type="entry name" value="OSJNBA0016N04.9 PROTEIN"/>
    <property type="match status" value="1"/>
</dbReference>